<dbReference type="InterPro" id="IPR046960">
    <property type="entry name" value="PPR_At4g14850-like_plant"/>
</dbReference>
<evidence type="ECO:0000313" key="6">
    <source>
        <dbReference type="Proteomes" id="UP000316621"/>
    </source>
</evidence>
<dbReference type="AlphaFoldDB" id="A0A4Y7KXC5"/>
<feature type="repeat" description="PPR" evidence="2">
    <location>
        <begin position="698"/>
        <end position="732"/>
    </location>
</feature>
<reference evidence="5 6" key="1">
    <citation type="journal article" date="2018" name="Science">
        <title>The opium poppy genome and morphinan production.</title>
        <authorList>
            <person name="Guo L."/>
            <person name="Winzer T."/>
            <person name="Yang X."/>
            <person name="Li Y."/>
            <person name="Ning Z."/>
            <person name="He Z."/>
            <person name="Teodor R."/>
            <person name="Lu Y."/>
            <person name="Bowser T.A."/>
            <person name="Graham I.A."/>
            <person name="Ye K."/>
        </authorList>
    </citation>
    <scope>NUCLEOTIDE SEQUENCE [LARGE SCALE GENOMIC DNA]</scope>
    <source>
        <strain evidence="6">cv. HN1</strain>
        <tissue evidence="5">Leaves</tissue>
    </source>
</reference>
<feature type="compositionally biased region" description="Basic residues" evidence="4">
    <location>
        <begin position="1"/>
        <end position="17"/>
    </location>
</feature>
<dbReference type="PANTHER" id="PTHR47926:SF393">
    <property type="entry name" value="REPEAT-CONTAINING PROTEIN, PUTATIVE-RELATED"/>
    <property type="match status" value="1"/>
</dbReference>
<dbReference type="Pfam" id="PF13041">
    <property type="entry name" value="PPR_2"/>
    <property type="match status" value="1"/>
</dbReference>
<feature type="coiled-coil region" evidence="3">
    <location>
        <begin position="73"/>
        <end position="128"/>
    </location>
</feature>
<dbReference type="GO" id="GO:0003723">
    <property type="term" value="F:RNA binding"/>
    <property type="evidence" value="ECO:0007669"/>
    <property type="project" value="InterPro"/>
</dbReference>
<feature type="compositionally biased region" description="Basic and acidic residues" evidence="4">
    <location>
        <begin position="53"/>
        <end position="62"/>
    </location>
</feature>
<organism evidence="5 6">
    <name type="scientific">Papaver somniferum</name>
    <name type="common">Opium poppy</name>
    <dbReference type="NCBI Taxonomy" id="3469"/>
    <lineage>
        <taxon>Eukaryota</taxon>
        <taxon>Viridiplantae</taxon>
        <taxon>Streptophyta</taxon>
        <taxon>Embryophyta</taxon>
        <taxon>Tracheophyta</taxon>
        <taxon>Spermatophyta</taxon>
        <taxon>Magnoliopsida</taxon>
        <taxon>Ranunculales</taxon>
        <taxon>Papaveraceae</taxon>
        <taxon>Papaveroideae</taxon>
        <taxon>Papaver</taxon>
    </lineage>
</organism>
<feature type="region of interest" description="Disordered" evidence="4">
    <location>
        <begin position="326"/>
        <end position="355"/>
    </location>
</feature>
<feature type="repeat" description="PPR" evidence="2">
    <location>
        <begin position="606"/>
        <end position="640"/>
    </location>
</feature>
<dbReference type="PROSITE" id="PS51375">
    <property type="entry name" value="PPR"/>
    <property type="match status" value="2"/>
</dbReference>
<dbReference type="NCBIfam" id="TIGR00756">
    <property type="entry name" value="PPR"/>
    <property type="match status" value="2"/>
</dbReference>
<dbReference type="EMBL" id="CM010723">
    <property type="protein sequence ID" value="RZC77944.1"/>
    <property type="molecule type" value="Genomic_DNA"/>
</dbReference>
<evidence type="ECO:0000256" key="2">
    <source>
        <dbReference type="PROSITE-ProRule" id="PRU00708"/>
    </source>
</evidence>
<evidence type="ECO:0000256" key="4">
    <source>
        <dbReference type="SAM" id="MobiDB-lite"/>
    </source>
</evidence>
<keyword evidence="3" id="KW-0175">Coiled coil</keyword>
<evidence type="ECO:0000256" key="3">
    <source>
        <dbReference type="SAM" id="Coils"/>
    </source>
</evidence>
<name>A0A4Y7KXC5_PAPSO</name>
<dbReference type="InterPro" id="IPR011990">
    <property type="entry name" value="TPR-like_helical_dom_sf"/>
</dbReference>
<dbReference type="Gene3D" id="1.10.287.1490">
    <property type="match status" value="1"/>
</dbReference>
<evidence type="ECO:0008006" key="7">
    <source>
        <dbReference type="Google" id="ProtNLM"/>
    </source>
</evidence>
<accession>A0A4Y7KXC5</accession>
<keyword evidence="1" id="KW-0677">Repeat</keyword>
<protein>
    <recommendedName>
        <fullName evidence="7">Pentatricopeptide repeat-containing protein</fullName>
    </recommendedName>
</protein>
<feature type="compositionally biased region" description="Low complexity" evidence="4">
    <location>
        <begin position="30"/>
        <end position="41"/>
    </location>
</feature>
<dbReference type="GO" id="GO:0009451">
    <property type="term" value="P:RNA modification"/>
    <property type="evidence" value="ECO:0007669"/>
    <property type="project" value="InterPro"/>
</dbReference>
<evidence type="ECO:0000313" key="5">
    <source>
        <dbReference type="EMBL" id="RZC77944.1"/>
    </source>
</evidence>
<feature type="region of interest" description="Disordered" evidence="4">
    <location>
        <begin position="371"/>
        <end position="424"/>
    </location>
</feature>
<sequence>MEEDKKKKRNKKKKGKQNKTPDVETTSVEQNTNNGTQTSGTADSQTSSVALESDGRLDMHHSNGAENKCVEELKQVQLDKDSWSLKEANLEEEITKLRIEKDSCTQREANLNEKIEQLQNEKASLVQIEYHDNFHKSGKNEGYLFMVSDTAEMWKIKFVKYPRHSSWFSLPHTNGCLGFLQASLNDKIEQLQNEKASLVQREDVLEKKIMQLQSEKDSWLQKEAALEDKIKHLESDVESLACKEGTLEEKIKHLENDRESLALKENLAQETLTRLDADKMEIQAKVKELEESRDYLAQENQQLKETVSVLQSEIQTLAKGSSAAAAASTSEMVTELNEHDNGSTHGESSSIPPNHDSAVVLLETVAVPDYVPESSEGAPESVVPLGSSLSNQNEDKQNTTNNREMESIPVTVSQSEESSGEPYKASEIEEIVQVPLDDNEIKEVESQATESDEKTGIPLSDAPLIGAPFRLISFFARYISGADLVDKNTSSSGRVVLRCVTDVPVKIASFGQETSTPLSLIISCPEFSFSSTNTSKASSSCRKKYFFEPTQTDCHLLNSGKQIHTQVIKFGLDLDLYVINSLIRYYGACGDMSDARKLFEEVPVRNFIIRTMIVSGYARNFFSNEALLLFDQMLAKGVEPNGETLLPVLCACARSLSLKSEQQTEVGLMLGTALVDIYAQRGEISVARSLFHKIPERNTTTWNAMICGLADLGHAVEALELFKEMGKEKVMPDDITCRAGLLEDGRDIFLSMKQVHENEPKIEHHRCMVDLLVQGGRLLEAEELISGMVCEADIVVLGALLDACKNHGNIAIAERVVKKMLHLEPQNHGVYDVLSSMYAGVGRWEDELKLRKKMKASTKIPGWGFMDTWMDLARKHIL</sequence>
<dbReference type="InterPro" id="IPR046848">
    <property type="entry name" value="E_motif"/>
</dbReference>
<feature type="coiled-coil region" evidence="3">
    <location>
        <begin position="181"/>
        <end position="313"/>
    </location>
</feature>
<dbReference type="Gramene" id="RZC77944">
    <property type="protein sequence ID" value="RZC77944"/>
    <property type="gene ID" value="C5167_002144"/>
</dbReference>
<dbReference type="InterPro" id="IPR002885">
    <property type="entry name" value="PPR_rpt"/>
</dbReference>
<proteinExistence type="predicted"/>
<dbReference type="FunFam" id="1.25.40.10:FF:000242">
    <property type="entry name" value="Pentatricopeptide repeat-containing protein"/>
    <property type="match status" value="1"/>
</dbReference>
<evidence type="ECO:0000256" key="1">
    <source>
        <dbReference type="ARBA" id="ARBA00022737"/>
    </source>
</evidence>
<dbReference type="Pfam" id="PF20431">
    <property type="entry name" value="E_motif"/>
    <property type="match status" value="1"/>
</dbReference>
<gene>
    <name evidence="5" type="ORF">C5167_002144</name>
</gene>
<dbReference type="Proteomes" id="UP000316621">
    <property type="component" value="Chromosome 9"/>
</dbReference>
<keyword evidence="6" id="KW-1185">Reference proteome</keyword>
<dbReference type="Gene3D" id="1.25.40.10">
    <property type="entry name" value="Tetratricopeptide repeat domain"/>
    <property type="match status" value="3"/>
</dbReference>
<feature type="compositionally biased region" description="Polar residues" evidence="4">
    <location>
        <begin position="387"/>
        <end position="402"/>
    </location>
</feature>
<dbReference type="PANTHER" id="PTHR47926">
    <property type="entry name" value="PENTATRICOPEPTIDE REPEAT-CONTAINING PROTEIN"/>
    <property type="match status" value="1"/>
</dbReference>
<dbReference type="Pfam" id="PF01535">
    <property type="entry name" value="PPR"/>
    <property type="match status" value="2"/>
</dbReference>
<feature type="region of interest" description="Disordered" evidence="4">
    <location>
        <begin position="1"/>
        <end position="62"/>
    </location>
</feature>
<feature type="compositionally biased region" description="Polar residues" evidence="4">
    <location>
        <begin position="343"/>
        <end position="352"/>
    </location>
</feature>